<feature type="region of interest" description="Disordered" evidence="1">
    <location>
        <begin position="135"/>
        <end position="158"/>
    </location>
</feature>
<dbReference type="EMBL" id="JAFFGZ010000001">
    <property type="protein sequence ID" value="KAK4647357.1"/>
    <property type="molecule type" value="Genomic_DNA"/>
</dbReference>
<sequence length="158" mass="17815">MEASSFQSIRIRLFSCHRYVQVPNTAKITVPAIAQGCRLIVLQQQLGQYGLISDQFITEFAYEEYQTPTALGQSLMVVPRASAVVPGQTNAEPVAIHSNHHNMVKYTSREDSGYKTVSGHLKDMANDAIKQIPQRWEAEKRSNEGSSLRSQFPVYHKY</sequence>
<dbReference type="EMBL" id="JAFFGZ010000003">
    <property type="protein sequence ID" value="KAK4646966.1"/>
    <property type="molecule type" value="Genomic_DNA"/>
</dbReference>
<protein>
    <submittedName>
        <fullName evidence="2">Uncharacterized protein</fullName>
    </submittedName>
</protein>
<evidence type="ECO:0000313" key="2">
    <source>
        <dbReference type="EMBL" id="KAK4646966.1"/>
    </source>
</evidence>
<reference evidence="2" key="2">
    <citation type="submission" date="2024-05" db="EMBL/GenBank/DDBJ databases">
        <authorList>
            <person name="Ament-Velasquez S.L."/>
        </authorList>
    </citation>
    <scope>NUCLEOTIDE SEQUENCE</scope>
    <source>
        <strain evidence="2">CBS 112042</strain>
    </source>
</reference>
<keyword evidence="4" id="KW-1185">Reference proteome</keyword>
<gene>
    <name evidence="3" type="ORF">QC761_0000110</name>
    <name evidence="2" type="ORF">QC761_0029610</name>
</gene>
<dbReference type="Proteomes" id="UP001322138">
    <property type="component" value="Unassembled WGS sequence"/>
</dbReference>
<dbReference type="RefSeq" id="XP_062736333.1">
    <property type="nucleotide sequence ID" value="XM_062871697.1"/>
</dbReference>
<reference evidence="2 4" key="1">
    <citation type="journal article" date="2023" name="bioRxiv">
        <title>High-quality genome assemblies of four members of thePodospora anserinaspecies complex.</title>
        <authorList>
            <person name="Ament-Velasquez S.L."/>
            <person name="Vogan A.A."/>
            <person name="Wallerman O."/>
            <person name="Hartmann F."/>
            <person name="Gautier V."/>
            <person name="Silar P."/>
            <person name="Giraud T."/>
            <person name="Johannesson H."/>
        </authorList>
    </citation>
    <scope>NUCLEOTIDE SEQUENCE [LARGE SCALE GENOMIC DNA]</scope>
    <source>
        <strain evidence="2 4">CBS 112042</strain>
    </source>
</reference>
<dbReference type="GeneID" id="87890745"/>
<evidence type="ECO:0000313" key="4">
    <source>
        <dbReference type="Proteomes" id="UP001322138"/>
    </source>
</evidence>
<evidence type="ECO:0000256" key="1">
    <source>
        <dbReference type="SAM" id="MobiDB-lite"/>
    </source>
</evidence>
<evidence type="ECO:0000313" key="3">
    <source>
        <dbReference type="EMBL" id="KAK4647357.1"/>
    </source>
</evidence>
<proteinExistence type="predicted"/>
<accession>A0ABR0FSM1</accession>
<name>A0ABR0FSM1_9PEZI</name>
<comment type="caution">
    <text evidence="2">The sequence shown here is derived from an EMBL/GenBank/DDBJ whole genome shotgun (WGS) entry which is preliminary data.</text>
</comment>
<organism evidence="2 4">
    <name type="scientific">Podospora bellae-mahoneyi</name>
    <dbReference type="NCBI Taxonomy" id="2093777"/>
    <lineage>
        <taxon>Eukaryota</taxon>
        <taxon>Fungi</taxon>
        <taxon>Dikarya</taxon>
        <taxon>Ascomycota</taxon>
        <taxon>Pezizomycotina</taxon>
        <taxon>Sordariomycetes</taxon>
        <taxon>Sordariomycetidae</taxon>
        <taxon>Sordariales</taxon>
        <taxon>Podosporaceae</taxon>
        <taxon>Podospora</taxon>
    </lineage>
</organism>